<accession>A0A6A6TD57</accession>
<keyword evidence="2" id="KW-1185">Reference proteome</keyword>
<proteinExistence type="predicted"/>
<name>A0A6A6TD57_9PLEO</name>
<evidence type="ECO:0000313" key="2">
    <source>
        <dbReference type="Proteomes" id="UP000799324"/>
    </source>
</evidence>
<dbReference type="Proteomes" id="UP000799324">
    <property type="component" value="Unassembled WGS sequence"/>
</dbReference>
<dbReference type="AlphaFoldDB" id="A0A6A6TD57"/>
<sequence length="157" mass="16893">MYSGKKVLPDRAVESSSYNRAVKARQVDTQEGATALRGLRNQQALWEDMKASLSSTSVYDSPLQERSNVISDNRISTFDAGRLGHAVCGGPLILCGGAKPQISPIYPPTPTSFAILLHHAIAQPTPVDCTPTRASSADTINRLQPPFDLTSRGNSEI</sequence>
<dbReference type="EMBL" id="MU004323">
    <property type="protein sequence ID" value="KAF2657592.1"/>
    <property type="molecule type" value="Genomic_DNA"/>
</dbReference>
<evidence type="ECO:0000313" key="1">
    <source>
        <dbReference type="EMBL" id="KAF2657592.1"/>
    </source>
</evidence>
<organism evidence="1 2">
    <name type="scientific">Lophiostoma macrostomum CBS 122681</name>
    <dbReference type="NCBI Taxonomy" id="1314788"/>
    <lineage>
        <taxon>Eukaryota</taxon>
        <taxon>Fungi</taxon>
        <taxon>Dikarya</taxon>
        <taxon>Ascomycota</taxon>
        <taxon>Pezizomycotina</taxon>
        <taxon>Dothideomycetes</taxon>
        <taxon>Pleosporomycetidae</taxon>
        <taxon>Pleosporales</taxon>
        <taxon>Lophiostomataceae</taxon>
        <taxon>Lophiostoma</taxon>
    </lineage>
</organism>
<reference evidence="1" key="1">
    <citation type="journal article" date="2020" name="Stud. Mycol.">
        <title>101 Dothideomycetes genomes: a test case for predicting lifestyles and emergence of pathogens.</title>
        <authorList>
            <person name="Haridas S."/>
            <person name="Albert R."/>
            <person name="Binder M."/>
            <person name="Bloem J."/>
            <person name="Labutti K."/>
            <person name="Salamov A."/>
            <person name="Andreopoulos B."/>
            <person name="Baker S."/>
            <person name="Barry K."/>
            <person name="Bills G."/>
            <person name="Bluhm B."/>
            <person name="Cannon C."/>
            <person name="Castanera R."/>
            <person name="Culley D."/>
            <person name="Daum C."/>
            <person name="Ezra D."/>
            <person name="Gonzalez J."/>
            <person name="Henrissat B."/>
            <person name="Kuo A."/>
            <person name="Liang C."/>
            <person name="Lipzen A."/>
            <person name="Lutzoni F."/>
            <person name="Magnuson J."/>
            <person name="Mondo S."/>
            <person name="Nolan M."/>
            <person name="Ohm R."/>
            <person name="Pangilinan J."/>
            <person name="Park H.-J."/>
            <person name="Ramirez L."/>
            <person name="Alfaro M."/>
            <person name="Sun H."/>
            <person name="Tritt A."/>
            <person name="Yoshinaga Y."/>
            <person name="Zwiers L.-H."/>
            <person name="Turgeon B."/>
            <person name="Goodwin S."/>
            <person name="Spatafora J."/>
            <person name="Crous P."/>
            <person name="Grigoriev I."/>
        </authorList>
    </citation>
    <scope>NUCLEOTIDE SEQUENCE</scope>
    <source>
        <strain evidence="1">CBS 122681</strain>
    </source>
</reference>
<gene>
    <name evidence="1" type="ORF">K491DRAFT_714251</name>
</gene>
<protein>
    <submittedName>
        <fullName evidence="1">Uncharacterized protein</fullName>
    </submittedName>
</protein>